<dbReference type="EMBL" id="SJSA01000002">
    <property type="protein sequence ID" value="TGG36238.1"/>
    <property type="molecule type" value="Genomic_DNA"/>
</dbReference>
<feature type="transmembrane region" description="Helical" evidence="6">
    <location>
        <begin position="164"/>
        <end position="186"/>
    </location>
</feature>
<evidence type="ECO:0000256" key="1">
    <source>
        <dbReference type="ARBA" id="ARBA00004141"/>
    </source>
</evidence>
<feature type="transmembrane region" description="Helical" evidence="6">
    <location>
        <begin position="21"/>
        <end position="42"/>
    </location>
</feature>
<dbReference type="GeneID" id="82150158"/>
<dbReference type="Pfam" id="PF01694">
    <property type="entry name" value="Rhomboid"/>
    <property type="match status" value="1"/>
</dbReference>
<dbReference type="InterPro" id="IPR046483">
    <property type="entry name" value="DUF6576"/>
</dbReference>
<comment type="subcellular location">
    <subcellularLocation>
        <location evidence="1">Membrane</location>
        <topology evidence="1">Multi-pass membrane protein</topology>
    </subcellularLocation>
</comment>
<protein>
    <submittedName>
        <fullName evidence="9">Rhomboid family intramembrane serine protease</fullName>
    </submittedName>
</protein>
<evidence type="ECO:0000313" key="9">
    <source>
        <dbReference type="EMBL" id="TGG36238.1"/>
    </source>
</evidence>
<feature type="compositionally biased region" description="Low complexity" evidence="5">
    <location>
        <begin position="241"/>
        <end position="268"/>
    </location>
</feature>
<evidence type="ECO:0000313" key="10">
    <source>
        <dbReference type="Proteomes" id="UP000297635"/>
    </source>
</evidence>
<name>A0A4Z0V310_9BACT</name>
<evidence type="ECO:0000256" key="3">
    <source>
        <dbReference type="ARBA" id="ARBA00022989"/>
    </source>
</evidence>
<feature type="domain" description="Peptidase S54 rhomboid" evidence="7">
    <location>
        <begin position="66"/>
        <end position="212"/>
    </location>
</feature>
<dbReference type="GO" id="GO:0016020">
    <property type="term" value="C:membrane"/>
    <property type="evidence" value="ECO:0007669"/>
    <property type="project" value="UniProtKB-SubCell"/>
</dbReference>
<feature type="transmembrane region" description="Helical" evidence="6">
    <location>
        <begin position="75"/>
        <end position="94"/>
    </location>
</feature>
<keyword evidence="2 6" id="KW-0812">Transmembrane</keyword>
<dbReference type="PANTHER" id="PTHR43066:SF11">
    <property type="entry name" value="PEPTIDASE S54 RHOMBOID DOMAIN-CONTAINING PROTEIN"/>
    <property type="match status" value="1"/>
</dbReference>
<feature type="region of interest" description="Disordered" evidence="5">
    <location>
        <begin position="223"/>
        <end position="279"/>
    </location>
</feature>
<comment type="caution">
    <text evidence="9">The sequence shown here is derived from an EMBL/GenBank/DDBJ whole genome shotgun (WGS) entry which is preliminary data.</text>
</comment>
<dbReference type="Proteomes" id="UP000297635">
    <property type="component" value="Unassembled WGS sequence"/>
</dbReference>
<evidence type="ECO:0000256" key="5">
    <source>
        <dbReference type="SAM" id="MobiDB-lite"/>
    </source>
</evidence>
<proteinExistence type="predicted"/>
<keyword evidence="3 6" id="KW-1133">Transmembrane helix</keyword>
<gene>
    <name evidence="9" type="ORF">EZ315_10205</name>
</gene>
<keyword evidence="4 6" id="KW-0472">Membrane</keyword>
<evidence type="ECO:0000256" key="6">
    <source>
        <dbReference type="SAM" id="Phobius"/>
    </source>
</evidence>
<evidence type="ECO:0000259" key="7">
    <source>
        <dbReference type="Pfam" id="PF01694"/>
    </source>
</evidence>
<dbReference type="Gene3D" id="1.20.1540.10">
    <property type="entry name" value="Rhomboid-like"/>
    <property type="match status" value="1"/>
</dbReference>
<dbReference type="GO" id="GO:0004252">
    <property type="term" value="F:serine-type endopeptidase activity"/>
    <property type="evidence" value="ECO:0007669"/>
    <property type="project" value="InterPro"/>
</dbReference>
<dbReference type="InterPro" id="IPR035952">
    <property type="entry name" value="Rhomboid-like_sf"/>
</dbReference>
<feature type="transmembrane region" description="Helical" evidence="6">
    <location>
        <begin position="192"/>
        <end position="210"/>
    </location>
</feature>
<feature type="transmembrane region" description="Helical" evidence="6">
    <location>
        <begin position="106"/>
        <end position="124"/>
    </location>
</feature>
<evidence type="ECO:0000259" key="8">
    <source>
        <dbReference type="Pfam" id="PF20216"/>
    </source>
</evidence>
<feature type="domain" description="DUF6576" evidence="8">
    <location>
        <begin position="274"/>
        <end position="307"/>
    </location>
</feature>
<dbReference type="AlphaFoldDB" id="A0A4Z0V310"/>
<dbReference type="SUPFAM" id="SSF144091">
    <property type="entry name" value="Rhomboid-like"/>
    <property type="match status" value="1"/>
</dbReference>
<dbReference type="Pfam" id="PF20216">
    <property type="entry name" value="DUF6576"/>
    <property type="match status" value="1"/>
</dbReference>
<feature type="transmembrane region" description="Helical" evidence="6">
    <location>
        <begin position="136"/>
        <end position="157"/>
    </location>
</feature>
<keyword evidence="9" id="KW-0378">Hydrolase</keyword>
<dbReference type="GO" id="GO:0006508">
    <property type="term" value="P:proteolysis"/>
    <property type="evidence" value="ECO:0007669"/>
    <property type="project" value="UniProtKB-KW"/>
</dbReference>
<keyword evidence="10" id="KW-1185">Reference proteome</keyword>
<dbReference type="RefSeq" id="WP_135471982.1">
    <property type="nucleotide sequence ID" value="NZ_CASGTF010000068.1"/>
</dbReference>
<evidence type="ECO:0000256" key="2">
    <source>
        <dbReference type="ARBA" id="ARBA00022692"/>
    </source>
</evidence>
<dbReference type="PANTHER" id="PTHR43066">
    <property type="entry name" value="RHOMBOID-RELATED PROTEIN"/>
    <property type="match status" value="1"/>
</dbReference>
<organism evidence="9 10">
    <name type="scientific">Duncaniella freteri</name>
    <dbReference type="NCBI Taxonomy" id="2530391"/>
    <lineage>
        <taxon>Bacteria</taxon>
        <taxon>Pseudomonadati</taxon>
        <taxon>Bacteroidota</taxon>
        <taxon>Bacteroidia</taxon>
        <taxon>Bacteroidales</taxon>
        <taxon>Muribaculaceae</taxon>
        <taxon>Duncaniella</taxon>
    </lineage>
</organism>
<reference evidence="9 10" key="1">
    <citation type="submission" date="2019-02" db="EMBL/GenBank/DDBJ databases">
        <title>Isolation and identification of novel species under the genus Muribaculum.</title>
        <authorList>
            <person name="Miyake S."/>
            <person name="Ding Y."/>
            <person name="Low A."/>
            <person name="Soh M."/>
            <person name="Seedorf H."/>
        </authorList>
    </citation>
    <scope>NUCLEOTIDE SEQUENCE [LARGE SCALE GENOMIC DNA]</scope>
    <source>
        <strain evidence="9 10">TLL-A3</strain>
    </source>
</reference>
<accession>A0A4Z0V310</accession>
<evidence type="ECO:0000256" key="4">
    <source>
        <dbReference type="ARBA" id="ARBA00023136"/>
    </source>
</evidence>
<sequence>MAVIDDMRSGFARSSTLMRIVWTNIGVFVLLRIAAIVCVFSGTPDFINSILSQIELPSTIGALLTRPWTLITYMFAQYDLLHIVFNMLWLYWFGTMFRMVCTSRQLFVLYIYGGLAGAVLFLAGYNTLPLFHGNHYGSLIGSSAAVIAIVTAVAILMPHFKMHMLFIGAVSVKWIALATIVLVLIGVTGSNAGGEIAHLGGILTGLLFALRLKKGSDITAPAARIVDRTARQRKTTPPNSPSSHNNPNGPSNQASATSTKSATSSTTSGLTPDERRELDTILDKIKKSGYSALTPAERDRLFNVSRKIK</sequence>
<dbReference type="InterPro" id="IPR022764">
    <property type="entry name" value="Peptidase_S54_rhomboid_dom"/>
</dbReference>
<keyword evidence="9" id="KW-0645">Protease</keyword>